<evidence type="ECO:0000256" key="6">
    <source>
        <dbReference type="ARBA" id="ARBA00022729"/>
    </source>
</evidence>
<sequence length="174" mass="18970">MTGIDLSSNSLSGEVPSGLTKLEGLRFLNLSRNRFSGCIPEDIGGFKNLESLDLSWNELSGSIPPSISQLMSLDSLNLSNHLSGEIPAGYQLQTLTDPSIYSSNFGLCGFPLNIVCSNGSNSATKFSRNHQELEALSWYYSILAGLAFGLWLWFGALFFFKPSSVAIFSRVDKI</sequence>
<keyword evidence="6" id="KW-0732">Signal</keyword>
<reference evidence="12" key="1">
    <citation type="submission" date="2020-10" db="EMBL/GenBank/DDBJ databases">
        <authorList>
            <person name="Han B."/>
            <person name="Lu T."/>
            <person name="Zhao Q."/>
            <person name="Huang X."/>
            <person name="Zhao Y."/>
        </authorList>
    </citation>
    <scope>NUCLEOTIDE SEQUENCE</scope>
</reference>
<keyword evidence="8 11" id="KW-1133">Transmembrane helix</keyword>
<gene>
    <name evidence="12" type="ORF">NCGR_LOCUS31426</name>
</gene>
<evidence type="ECO:0000256" key="3">
    <source>
        <dbReference type="ARBA" id="ARBA00022614"/>
    </source>
</evidence>
<dbReference type="PROSITE" id="PS51450">
    <property type="entry name" value="LRR"/>
    <property type="match status" value="1"/>
</dbReference>
<dbReference type="PANTHER" id="PTHR48063:SF112">
    <property type="entry name" value="RECEPTOR LIKE PROTEIN 30-LIKE"/>
    <property type="match status" value="1"/>
</dbReference>
<evidence type="ECO:0000256" key="1">
    <source>
        <dbReference type="ARBA" id="ARBA00004479"/>
    </source>
</evidence>
<dbReference type="Gene3D" id="3.80.10.10">
    <property type="entry name" value="Ribonuclease Inhibitor"/>
    <property type="match status" value="1"/>
</dbReference>
<keyword evidence="7" id="KW-0677">Repeat</keyword>
<dbReference type="InterPro" id="IPR046956">
    <property type="entry name" value="RLP23-like"/>
</dbReference>
<proteinExistence type="inferred from homology"/>
<dbReference type="PRINTS" id="PR00019">
    <property type="entry name" value="LEURICHRPT"/>
</dbReference>
<evidence type="ECO:0000256" key="5">
    <source>
        <dbReference type="ARBA" id="ARBA00022692"/>
    </source>
</evidence>
<dbReference type="Pfam" id="PF00560">
    <property type="entry name" value="LRR_1"/>
    <property type="match status" value="3"/>
</dbReference>
<evidence type="ECO:0000313" key="13">
    <source>
        <dbReference type="Proteomes" id="UP000604825"/>
    </source>
</evidence>
<evidence type="ECO:0000256" key="7">
    <source>
        <dbReference type="ARBA" id="ARBA00022737"/>
    </source>
</evidence>
<dbReference type="GO" id="GO:0009742">
    <property type="term" value="P:brassinosteroid mediated signaling pathway"/>
    <property type="evidence" value="ECO:0007669"/>
    <property type="project" value="UniProtKB-KW"/>
</dbReference>
<keyword evidence="3" id="KW-0433">Leucine-rich repeat</keyword>
<dbReference type="EMBL" id="CAJGYO010000007">
    <property type="protein sequence ID" value="CAD6247211.1"/>
    <property type="molecule type" value="Genomic_DNA"/>
</dbReference>
<evidence type="ECO:0000256" key="10">
    <source>
        <dbReference type="ARBA" id="ARBA00023180"/>
    </source>
</evidence>
<comment type="similarity">
    <text evidence="2">Belongs to the RLP family.</text>
</comment>
<dbReference type="Proteomes" id="UP000604825">
    <property type="component" value="Unassembled WGS sequence"/>
</dbReference>
<protein>
    <submittedName>
        <fullName evidence="12">Uncharacterized protein</fullName>
    </submittedName>
</protein>
<dbReference type="SUPFAM" id="SSF52058">
    <property type="entry name" value="L domain-like"/>
    <property type="match status" value="1"/>
</dbReference>
<evidence type="ECO:0000256" key="9">
    <source>
        <dbReference type="ARBA" id="ARBA00023136"/>
    </source>
</evidence>
<dbReference type="OrthoDB" id="693237at2759"/>
<keyword evidence="4" id="KW-1070">Brassinosteroid signaling pathway</keyword>
<evidence type="ECO:0000256" key="11">
    <source>
        <dbReference type="SAM" id="Phobius"/>
    </source>
</evidence>
<evidence type="ECO:0000256" key="2">
    <source>
        <dbReference type="ARBA" id="ARBA00009592"/>
    </source>
</evidence>
<dbReference type="FunFam" id="3.80.10.10:FF:000111">
    <property type="entry name" value="LRR receptor-like serine/threonine-protein kinase ERECTA"/>
    <property type="match status" value="1"/>
</dbReference>
<dbReference type="GO" id="GO:0016020">
    <property type="term" value="C:membrane"/>
    <property type="evidence" value="ECO:0007669"/>
    <property type="project" value="UniProtKB-SubCell"/>
</dbReference>
<keyword evidence="9 11" id="KW-0472">Membrane</keyword>
<dbReference type="PANTHER" id="PTHR48063">
    <property type="entry name" value="LRR RECEPTOR-LIKE KINASE"/>
    <property type="match status" value="1"/>
</dbReference>
<evidence type="ECO:0000256" key="4">
    <source>
        <dbReference type="ARBA" id="ARBA00022626"/>
    </source>
</evidence>
<comment type="subcellular location">
    <subcellularLocation>
        <location evidence="1">Membrane</location>
        <topology evidence="1">Single-pass type I membrane protein</topology>
    </subcellularLocation>
</comment>
<keyword evidence="5 11" id="KW-0812">Transmembrane</keyword>
<evidence type="ECO:0000313" key="12">
    <source>
        <dbReference type="EMBL" id="CAD6247211.1"/>
    </source>
</evidence>
<feature type="transmembrane region" description="Helical" evidence="11">
    <location>
        <begin position="138"/>
        <end position="160"/>
    </location>
</feature>
<dbReference type="AlphaFoldDB" id="A0A811PMF7"/>
<evidence type="ECO:0000256" key="8">
    <source>
        <dbReference type="ARBA" id="ARBA00022989"/>
    </source>
</evidence>
<name>A0A811PMF7_9POAL</name>
<comment type="caution">
    <text evidence="12">The sequence shown here is derived from an EMBL/GenBank/DDBJ whole genome shotgun (WGS) entry which is preliminary data.</text>
</comment>
<keyword evidence="13" id="KW-1185">Reference proteome</keyword>
<organism evidence="12 13">
    <name type="scientific">Miscanthus lutarioriparius</name>
    <dbReference type="NCBI Taxonomy" id="422564"/>
    <lineage>
        <taxon>Eukaryota</taxon>
        <taxon>Viridiplantae</taxon>
        <taxon>Streptophyta</taxon>
        <taxon>Embryophyta</taxon>
        <taxon>Tracheophyta</taxon>
        <taxon>Spermatophyta</taxon>
        <taxon>Magnoliopsida</taxon>
        <taxon>Liliopsida</taxon>
        <taxon>Poales</taxon>
        <taxon>Poaceae</taxon>
        <taxon>PACMAD clade</taxon>
        <taxon>Panicoideae</taxon>
        <taxon>Andropogonodae</taxon>
        <taxon>Andropogoneae</taxon>
        <taxon>Saccharinae</taxon>
        <taxon>Miscanthus</taxon>
    </lineage>
</organism>
<accession>A0A811PMF7</accession>
<keyword evidence="10" id="KW-0325">Glycoprotein</keyword>
<dbReference type="InterPro" id="IPR001611">
    <property type="entry name" value="Leu-rich_rpt"/>
</dbReference>
<dbReference type="InterPro" id="IPR032675">
    <property type="entry name" value="LRR_dom_sf"/>
</dbReference>